<gene>
    <name evidence="1" type="ORF">S01H4_13362</name>
</gene>
<accession>X0Z950</accession>
<sequence>MSVDKRIVMESKGSYYVSVPADWVKRHGLKKGDRFRLYYSDTPVLTAISFNNVLKLDGFTAERILQIFGSSLYFSLPMTWCRRYNVTDDSTLLVEKIVENGTLLYSIEKEGT</sequence>
<protein>
    <submittedName>
        <fullName evidence="1">Uncharacterized protein</fullName>
    </submittedName>
</protein>
<proteinExistence type="predicted"/>
<comment type="caution">
    <text evidence="1">The sequence shown here is derived from an EMBL/GenBank/DDBJ whole genome shotgun (WGS) entry which is preliminary data.</text>
</comment>
<dbReference type="AlphaFoldDB" id="X0Z950"/>
<dbReference type="EMBL" id="BART01005891">
    <property type="protein sequence ID" value="GAG54877.1"/>
    <property type="molecule type" value="Genomic_DNA"/>
</dbReference>
<evidence type="ECO:0000313" key="1">
    <source>
        <dbReference type="EMBL" id="GAG54877.1"/>
    </source>
</evidence>
<name>X0Z950_9ZZZZ</name>
<reference evidence="1" key="1">
    <citation type="journal article" date="2014" name="Front. Microbiol.">
        <title>High frequency of phylogenetically diverse reductive dehalogenase-homologous genes in deep subseafloor sedimentary metagenomes.</title>
        <authorList>
            <person name="Kawai M."/>
            <person name="Futagami T."/>
            <person name="Toyoda A."/>
            <person name="Takaki Y."/>
            <person name="Nishi S."/>
            <person name="Hori S."/>
            <person name="Arai W."/>
            <person name="Tsubouchi T."/>
            <person name="Morono Y."/>
            <person name="Uchiyama I."/>
            <person name="Ito T."/>
            <person name="Fujiyama A."/>
            <person name="Inagaki F."/>
            <person name="Takami H."/>
        </authorList>
    </citation>
    <scope>NUCLEOTIDE SEQUENCE</scope>
    <source>
        <strain evidence="1">Expedition CK06-06</strain>
    </source>
</reference>
<organism evidence="1">
    <name type="scientific">marine sediment metagenome</name>
    <dbReference type="NCBI Taxonomy" id="412755"/>
    <lineage>
        <taxon>unclassified sequences</taxon>
        <taxon>metagenomes</taxon>
        <taxon>ecological metagenomes</taxon>
    </lineage>
</organism>